<reference evidence="4 5" key="1">
    <citation type="submission" date="2024-01" db="EMBL/GenBank/DDBJ databases">
        <authorList>
            <person name="Waweru B."/>
        </authorList>
    </citation>
    <scope>NUCLEOTIDE SEQUENCE [LARGE SCALE GENOMIC DNA]</scope>
</reference>
<evidence type="ECO:0000256" key="3">
    <source>
        <dbReference type="PROSITE-ProRule" id="PRU00023"/>
    </source>
</evidence>
<gene>
    <name evidence="4" type="ORF">DCAF_LOCUS20912</name>
</gene>
<dbReference type="Gene3D" id="1.25.40.20">
    <property type="entry name" value="Ankyrin repeat-containing domain"/>
    <property type="match status" value="3"/>
</dbReference>
<keyword evidence="5" id="KW-1185">Reference proteome</keyword>
<accession>A0AAV1S9T6</accession>
<comment type="caution">
    <text evidence="4">The sequence shown here is derived from an EMBL/GenBank/DDBJ whole genome shotgun (WGS) entry which is preliminary data.</text>
</comment>
<dbReference type="PANTHER" id="PTHR24173:SF74">
    <property type="entry name" value="ANKYRIN REPEAT DOMAIN-CONTAINING PROTEIN 16"/>
    <property type="match status" value="1"/>
</dbReference>
<evidence type="ECO:0000256" key="2">
    <source>
        <dbReference type="ARBA" id="ARBA00023043"/>
    </source>
</evidence>
<dbReference type="AlphaFoldDB" id="A0AAV1S9T6"/>
<feature type="repeat" description="ANK" evidence="3">
    <location>
        <begin position="238"/>
        <end position="260"/>
    </location>
</feature>
<sequence length="427" mass="46017">MLRQSGLTCTKTVPTSASRRAARVKLKQLIFRQSSYRMEDAAPHCKAPQDELHRLFSRPGPHVFRDATLPIYLVGPQVAEYIISNHTQIPDVSGCFNRAICGCTGSQITGLLKSAVPSGDLKMITSLIDHGGDVNCKDSDGRSLISLAVRAGQLDVVKVLIASGCVIDSSIDNVLHYAAAVNRVDLLEILCASLKNIDVNSFDLCGRTPIHVAASRGHVEVIRFCVSAGGKTEALDCDGSSSLHLAAEKGHLETIEYLLDCSDFYVKHAVNKEGKTAFSVAVDNGHSHLYDLLHMGDVLQRAAKLDDVNGIKSCLAEGAKVNRSDQNGWTPLHRAAFKGRIESVEVLLNHGAQVEAVDNSGYTPLQCALDAGHMQVALLLIAHGARAKVKSLKGVVPLNMDGFKNHHSLVMPSCQEDKKSENEVSVC</sequence>
<evidence type="ECO:0000313" key="4">
    <source>
        <dbReference type="EMBL" id="CAK7348219.1"/>
    </source>
</evidence>
<evidence type="ECO:0000313" key="5">
    <source>
        <dbReference type="Proteomes" id="UP001314170"/>
    </source>
</evidence>
<keyword evidence="1" id="KW-0677">Repeat</keyword>
<feature type="repeat" description="ANK" evidence="3">
    <location>
        <begin position="140"/>
        <end position="172"/>
    </location>
</feature>
<dbReference type="PANTHER" id="PTHR24173">
    <property type="entry name" value="ANKYRIN REPEAT CONTAINING"/>
    <property type="match status" value="1"/>
</dbReference>
<proteinExistence type="predicted"/>
<dbReference type="PROSITE" id="PS50297">
    <property type="entry name" value="ANK_REP_REGION"/>
    <property type="match status" value="5"/>
</dbReference>
<dbReference type="Pfam" id="PF12796">
    <property type="entry name" value="Ank_2"/>
    <property type="match status" value="2"/>
</dbReference>
<dbReference type="InterPro" id="IPR002110">
    <property type="entry name" value="Ankyrin_rpt"/>
</dbReference>
<dbReference type="InterPro" id="IPR036770">
    <property type="entry name" value="Ankyrin_rpt-contain_sf"/>
</dbReference>
<keyword evidence="2 3" id="KW-0040">ANK repeat</keyword>
<dbReference type="PROSITE" id="PS50088">
    <property type="entry name" value="ANK_REPEAT"/>
    <property type="match status" value="5"/>
</dbReference>
<organism evidence="4 5">
    <name type="scientific">Dovyalis caffra</name>
    <dbReference type="NCBI Taxonomy" id="77055"/>
    <lineage>
        <taxon>Eukaryota</taxon>
        <taxon>Viridiplantae</taxon>
        <taxon>Streptophyta</taxon>
        <taxon>Embryophyta</taxon>
        <taxon>Tracheophyta</taxon>
        <taxon>Spermatophyta</taxon>
        <taxon>Magnoliopsida</taxon>
        <taxon>eudicotyledons</taxon>
        <taxon>Gunneridae</taxon>
        <taxon>Pentapetalae</taxon>
        <taxon>rosids</taxon>
        <taxon>fabids</taxon>
        <taxon>Malpighiales</taxon>
        <taxon>Salicaceae</taxon>
        <taxon>Flacourtieae</taxon>
        <taxon>Dovyalis</taxon>
    </lineage>
</organism>
<evidence type="ECO:0000256" key="1">
    <source>
        <dbReference type="ARBA" id="ARBA00022737"/>
    </source>
</evidence>
<dbReference type="PRINTS" id="PR01415">
    <property type="entry name" value="ANKYRIN"/>
</dbReference>
<feature type="repeat" description="ANK" evidence="3">
    <location>
        <begin position="360"/>
        <end position="392"/>
    </location>
</feature>
<dbReference type="Pfam" id="PF13637">
    <property type="entry name" value="Ank_4"/>
    <property type="match status" value="1"/>
</dbReference>
<protein>
    <submittedName>
        <fullName evidence="4">Uncharacterized protein</fullName>
    </submittedName>
</protein>
<dbReference type="SMART" id="SM00248">
    <property type="entry name" value="ANK"/>
    <property type="match status" value="8"/>
</dbReference>
<dbReference type="EMBL" id="CAWUPB010001173">
    <property type="protein sequence ID" value="CAK7348219.1"/>
    <property type="molecule type" value="Genomic_DNA"/>
</dbReference>
<name>A0AAV1S9T6_9ROSI</name>
<feature type="repeat" description="ANK" evidence="3">
    <location>
        <begin position="327"/>
        <end position="359"/>
    </location>
</feature>
<dbReference type="SUPFAM" id="SSF48403">
    <property type="entry name" value="Ankyrin repeat"/>
    <property type="match status" value="1"/>
</dbReference>
<feature type="repeat" description="ANK" evidence="3">
    <location>
        <begin position="205"/>
        <end position="237"/>
    </location>
</feature>
<dbReference type="Proteomes" id="UP001314170">
    <property type="component" value="Unassembled WGS sequence"/>
</dbReference>